<evidence type="ECO:0000256" key="7">
    <source>
        <dbReference type="ARBA" id="ARBA00022801"/>
    </source>
</evidence>
<keyword evidence="9" id="KW-0482">Metalloprotease</keyword>
<proteinExistence type="inferred from homology"/>
<dbReference type="SUPFAM" id="SSF63737">
    <property type="entry name" value="Leukotriene A4 hydrolase N-terminal domain"/>
    <property type="match status" value="1"/>
</dbReference>
<dbReference type="Gene3D" id="2.40.50.1070">
    <property type="match status" value="1"/>
</dbReference>
<evidence type="ECO:0000256" key="2">
    <source>
        <dbReference type="ARBA" id="ARBA00022603"/>
    </source>
</evidence>
<feature type="region of interest" description="Disordered" evidence="17">
    <location>
        <begin position="1277"/>
        <end position="1307"/>
    </location>
</feature>
<dbReference type="GO" id="GO:0030697">
    <property type="term" value="F:tRNA (uracil(54)-C5)-methyltransferase activity, S-adenosyl methionine-dependent"/>
    <property type="evidence" value="ECO:0007669"/>
    <property type="project" value="UniProtKB-EC"/>
</dbReference>
<dbReference type="InterPro" id="IPR035979">
    <property type="entry name" value="RBD_domain_sf"/>
</dbReference>
<dbReference type="Pfam" id="PF01433">
    <property type="entry name" value="Peptidase_M1"/>
    <property type="match status" value="1"/>
</dbReference>
<dbReference type="InterPro" id="IPR045850">
    <property type="entry name" value="TRM2_met"/>
</dbReference>
<feature type="compositionally biased region" description="Basic and acidic residues" evidence="17">
    <location>
        <begin position="1290"/>
        <end position="1302"/>
    </location>
</feature>
<dbReference type="InterPro" id="IPR034016">
    <property type="entry name" value="M1_APN-typ"/>
</dbReference>
<dbReference type="GO" id="GO:0008237">
    <property type="term" value="F:metallopeptidase activity"/>
    <property type="evidence" value="ECO:0007669"/>
    <property type="project" value="UniProtKB-KW"/>
</dbReference>
<evidence type="ECO:0000313" key="21">
    <source>
        <dbReference type="EMBL" id="CAD5224885.1"/>
    </source>
</evidence>
<sequence>MSGVTKPRARSRHLDIWLLCTFGFLSMVLSSSLVLLFHIFGRQLFPYYDEPPPFKLPSFVLPYYYELNLKIYPILNAKHDFGEYNNTIHGQVDVHFKCYESTSIIIMNAYDLSISKSLVIRDLKEIDLIEVIGIRYYHAHRQVVFFLQKPLKKGHKYGLFMNYIARIGDDRLKNKEEKVGAYTSPVDDNEIDKVLVTQFQFFEASRVFPCFDEPDKKANFNLNLIYPSGYHAVSNMPEVGTHNINRHWKHTEFDSTPLMSPYLFAFYIGNFGVSEVASNGFSIRFFARNDTLPRVLPAQNLAVAAVNYFQDYFGIQLPVPKIDFIVVGKLIVAGMENWGMVTVRDSEIIFDYGISDDERFFQKTADVIIHEICHQWVGNLVSPKTWDEYWFFEGMTAYISNNAMSHVVKDPFIEEILRFRDKEMTIDMDEIGGHVMRTLIKGPVVHSQLPSPFFYKKGYCVLKILEATIGQDTITEAIQQYLTKYSYGSATAKDFFDILDEILEAQNHPLLSMGISSMNFVYSWATNPGIPEVSVKKLNATHSIVSQGIYDPLGINNERFKNLDWIIPIVYNHDGQQEMAILSNGDQLQIPTKIISHKMLYLIKYDQNSVLDLIDEMDSEDERTNFFLNVYFLMLKGDLPLDTVITAMKKLLNTDSRLSVFTYFLLSRHLLTIFYDSPLRAQLELVFGRPLEDAFDEYVVNYSNDFGIHKQHLAETLMLFMCELQYKPCVSMAINYLKDIKQSCENTTERDCIDTPIPLRRGIYNTIVSTGNQKDVKFLQTAITRRTDYSKLNIAFSFQSYDDKDGKYDELQNPVASVTLKGKGALKNGVSMKVIDFVRSFVTENCKKRPVSHFRFLMKSLEFASLYANDFMDDFFRHNNCTEVFIASKTPEFGCEMLKRRSDHVTKDEQVEDVEIEELSFRLKIVNFPKFLKYPQVKQFLESNLKGLSWRKLKAVPGVAYFSMTNEDDVLKALETINNKQYKGKTLEVKRVANEKEQTARKPNPEDKRLKTASEITTPYSNMAYEKQLEIKFEECKKTALSFIRQLKDAHYEGARYLRAEQLVRPIIRSPVLTNYRNKCEFTVGRDSNGEPCVGFVSGRMAEREIVVVSPFDSVILTENTYAIVKKFTEYVKASDLPVFEEFERSGFWKMLTVRDFVGDCMIIFTTHSLEDAEKLQKVQNELVELFLKFGDVKQELETRVTSVYWQILENASDPVVYQHLAGVPYLYETVLGVRFRVSPATFFQTNSRGAEVLYSTIGDALGLPVIQAESAAGIKTEDVPTDTHNGGPEAKKPKSEDKADVTEIENGSTTKPTVVLDICCGAGTIGQCLLRRLERGSMKEASKYLCVGVELIEQAVKDARVNANDNGFGENNCRYLSGQAEVIFPGLQYHLPKGITLEESEVVGVLDPPRAGITTKVIISCRKLESLKKLVYVSCDPKAALKNVVDLCRPTSKKYEGDPFKVAFIQPVDMFPQTSHFEWVILLHR</sequence>
<dbReference type="SUPFAM" id="SSF54928">
    <property type="entry name" value="RNA-binding domain, RBD"/>
    <property type="match status" value="1"/>
</dbReference>
<evidence type="ECO:0000256" key="18">
    <source>
        <dbReference type="SAM" id="Phobius"/>
    </source>
</evidence>
<dbReference type="InterPro" id="IPR010280">
    <property type="entry name" value="U5_MeTrfase_fam"/>
</dbReference>
<dbReference type="OrthoDB" id="417550at2759"/>
<feature type="site" description="Transition state stabilizer" evidence="14">
    <location>
        <position position="455"/>
    </location>
</feature>
<dbReference type="EMBL" id="CAJFCW020000005">
    <property type="protein sequence ID" value="CAG9120295.1"/>
    <property type="molecule type" value="Genomic_DNA"/>
</dbReference>
<dbReference type="InterPro" id="IPR014782">
    <property type="entry name" value="Peptidase_M1_dom"/>
</dbReference>
<feature type="binding site" evidence="15">
    <location>
        <position position="1245"/>
    </location>
    <ligand>
        <name>S-adenosyl-L-methionine</name>
        <dbReference type="ChEBI" id="CHEBI:59789"/>
    </ligand>
</feature>
<dbReference type="PRINTS" id="PR00756">
    <property type="entry name" value="ALADIPTASE"/>
</dbReference>
<comment type="caution">
    <text evidence="15">Lacks conserved residue(s) required for the propagation of feature annotation.</text>
</comment>
<protein>
    <recommendedName>
        <fullName evidence="10">tRNA (uracil(54)-C(5))-methyltransferase</fullName>
        <ecNumber evidence="10">2.1.1.35</ecNumber>
    </recommendedName>
</protein>
<dbReference type="Gene3D" id="3.40.50.150">
    <property type="entry name" value="Vaccinia Virus protein VP39"/>
    <property type="match status" value="1"/>
</dbReference>
<dbReference type="Gene3D" id="1.25.50.20">
    <property type="match status" value="1"/>
</dbReference>
<dbReference type="PANTHER" id="PTHR45904">
    <property type="entry name" value="TRNA (URACIL-5-)-METHYLTRANSFERASE"/>
    <property type="match status" value="1"/>
</dbReference>
<dbReference type="EMBL" id="CAJFDH010000005">
    <property type="protein sequence ID" value="CAD5224885.1"/>
    <property type="molecule type" value="Genomic_DNA"/>
</dbReference>
<evidence type="ECO:0000256" key="9">
    <source>
        <dbReference type="ARBA" id="ARBA00023049"/>
    </source>
</evidence>
<evidence type="ECO:0000256" key="3">
    <source>
        <dbReference type="ARBA" id="ARBA00022670"/>
    </source>
</evidence>
<feature type="binding site" evidence="13">
    <location>
        <position position="374"/>
    </location>
    <ligand>
        <name>Zn(2+)</name>
        <dbReference type="ChEBI" id="CHEBI:29105"/>
        <note>catalytic</note>
    </ligand>
</feature>
<organism evidence="21 22">
    <name type="scientific">Bursaphelenchus okinawaensis</name>
    <dbReference type="NCBI Taxonomy" id="465554"/>
    <lineage>
        <taxon>Eukaryota</taxon>
        <taxon>Metazoa</taxon>
        <taxon>Ecdysozoa</taxon>
        <taxon>Nematoda</taxon>
        <taxon>Chromadorea</taxon>
        <taxon>Rhabditida</taxon>
        <taxon>Tylenchina</taxon>
        <taxon>Tylenchomorpha</taxon>
        <taxon>Aphelenchoidea</taxon>
        <taxon>Aphelenchoididae</taxon>
        <taxon>Bursaphelenchus</taxon>
    </lineage>
</organism>
<dbReference type="InterPro" id="IPR027268">
    <property type="entry name" value="Peptidase_M4/M1_CTD_sf"/>
</dbReference>
<dbReference type="GO" id="GO:0032259">
    <property type="term" value="P:methylation"/>
    <property type="evidence" value="ECO:0007669"/>
    <property type="project" value="UniProtKB-KW"/>
</dbReference>
<gene>
    <name evidence="21" type="ORF">BOKJ2_LOCUS11302</name>
</gene>
<evidence type="ECO:0000256" key="1">
    <source>
        <dbReference type="ARBA" id="ARBA00010136"/>
    </source>
</evidence>
<feature type="binding site" evidence="15">
    <location>
        <position position="1408"/>
    </location>
    <ligand>
        <name>S-adenosyl-L-methionine</name>
        <dbReference type="ChEBI" id="CHEBI:59789"/>
    </ligand>
</feature>
<accession>A0A811LCU0</accession>
<evidence type="ECO:0000259" key="20">
    <source>
        <dbReference type="Pfam" id="PF17900"/>
    </source>
</evidence>
<dbReference type="GO" id="GO:0009451">
    <property type="term" value="P:RNA modification"/>
    <property type="evidence" value="ECO:0007669"/>
    <property type="project" value="UniProtKB-ARBA"/>
</dbReference>
<dbReference type="GO" id="GO:0006508">
    <property type="term" value="P:proteolysis"/>
    <property type="evidence" value="ECO:0007669"/>
    <property type="project" value="UniProtKB-KW"/>
</dbReference>
<evidence type="ECO:0000259" key="19">
    <source>
        <dbReference type="Pfam" id="PF01433"/>
    </source>
</evidence>
<comment type="cofactor">
    <cofactor evidence="13">
        <name>Zn(2+)</name>
        <dbReference type="ChEBI" id="CHEBI:29105"/>
    </cofactor>
    <text evidence="13">Binds 1 zinc ion per subunit.</text>
</comment>
<dbReference type="PROSITE" id="PS01231">
    <property type="entry name" value="TRMA_2"/>
    <property type="match status" value="1"/>
</dbReference>
<evidence type="ECO:0000256" key="8">
    <source>
        <dbReference type="ARBA" id="ARBA00022833"/>
    </source>
</evidence>
<evidence type="ECO:0000256" key="11">
    <source>
        <dbReference type="ARBA" id="ARBA00047278"/>
    </source>
</evidence>
<evidence type="ECO:0000256" key="13">
    <source>
        <dbReference type="PIRSR" id="PIRSR634016-3"/>
    </source>
</evidence>
<keyword evidence="2 15" id="KW-0489">Methyltransferase</keyword>
<feature type="active site" description="Nucleophile" evidence="15">
    <location>
        <position position="1436"/>
    </location>
</feature>
<dbReference type="SUPFAM" id="SSF53335">
    <property type="entry name" value="S-adenosyl-L-methionine-dependent methyltransferases"/>
    <property type="match status" value="1"/>
</dbReference>
<dbReference type="InterPro" id="IPR030390">
    <property type="entry name" value="MeTrfase_TrmA_AS"/>
</dbReference>
<feature type="active site" evidence="16">
    <location>
        <position position="1436"/>
    </location>
</feature>
<dbReference type="InterPro" id="IPR029063">
    <property type="entry name" value="SAM-dependent_MTases_sf"/>
</dbReference>
<evidence type="ECO:0000256" key="5">
    <source>
        <dbReference type="ARBA" id="ARBA00022691"/>
    </source>
</evidence>
<keyword evidence="8 13" id="KW-0862">Zinc</keyword>
<dbReference type="GO" id="GO:0003723">
    <property type="term" value="F:RNA binding"/>
    <property type="evidence" value="ECO:0007669"/>
    <property type="project" value="TreeGrafter"/>
</dbReference>
<dbReference type="InterPro" id="IPR045357">
    <property type="entry name" value="Aminopeptidase_N-like_N"/>
</dbReference>
<dbReference type="InterPro" id="IPR030391">
    <property type="entry name" value="MeTrfase_TrmA_CS"/>
</dbReference>
<evidence type="ECO:0000256" key="4">
    <source>
        <dbReference type="ARBA" id="ARBA00022679"/>
    </source>
</evidence>
<dbReference type="CDD" id="cd09601">
    <property type="entry name" value="M1_APN-Q_like"/>
    <property type="match status" value="1"/>
</dbReference>
<evidence type="ECO:0000256" key="16">
    <source>
        <dbReference type="PROSITE-ProRule" id="PRU10015"/>
    </source>
</evidence>
<keyword evidence="6 13" id="KW-0479">Metal-binding</keyword>
<dbReference type="Proteomes" id="UP000783686">
    <property type="component" value="Unassembled WGS sequence"/>
</dbReference>
<dbReference type="InterPro" id="IPR042097">
    <property type="entry name" value="Aminopeptidase_N-like_N_sf"/>
</dbReference>
<feature type="active site" description="Proton acceptor" evidence="12">
    <location>
        <position position="371"/>
    </location>
</feature>
<feature type="binding site" evidence="13">
    <location>
        <position position="370"/>
    </location>
    <ligand>
        <name>Zn(2+)</name>
        <dbReference type="ChEBI" id="CHEBI:29105"/>
        <note>catalytic</note>
    </ligand>
</feature>
<dbReference type="Pfam" id="PF17900">
    <property type="entry name" value="Peptidase_M1_N"/>
    <property type="match status" value="1"/>
</dbReference>
<comment type="similarity">
    <text evidence="1">Belongs to the peptidase M1 family.</text>
</comment>
<feature type="domain" description="Peptidase M1 membrane alanine aminopeptidase" evidence="19">
    <location>
        <begin position="300"/>
        <end position="504"/>
    </location>
</feature>
<dbReference type="SUPFAM" id="SSF55486">
    <property type="entry name" value="Metalloproteases ('zincins'), catalytic domain"/>
    <property type="match status" value="1"/>
</dbReference>
<evidence type="ECO:0000256" key="10">
    <source>
        <dbReference type="ARBA" id="ARBA00033763"/>
    </source>
</evidence>
<keyword evidence="18" id="KW-0812">Transmembrane</keyword>
<evidence type="ECO:0000256" key="12">
    <source>
        <dbReference type="PIRSR" id="PIRSR634016-1"/>
    </source>
</evidence>
<comment type="catalytic activity">
    <reaction evidence="11">
        <text>uridine(54) in tRNA + S-adenosyl-L-methionine = 5-methyluridine(54) in tRNA + S-adenosyl-L-homocysteine + H(+)</text>
        <dbReference type="Rhea" id="RHEA:42712"/>
        <dbReference type="Rhea" id="RHEA-COMP:10167"/>
        <dbReference type="Rhea" id="RHEA-COMP:10193"/>
        <dbReference type="ChEBI" id="CHEBI:15378"/>
        <dbReference type="ChEBI" id="CHEBI:57856"/>
        <dbReference type="ChEBI" id="CHEBI:59789"/>
        <dbReference type="ChEBI" id="CHEBI:65315"/>
        <dbReference type="ChEBI" id="CHEBI:74447"/>
        <dbReference type="EC" id="2.1.1.35"/>
    </reaction>
    <physiologicalReaction direction="left-to-right" evidence="11">
        <dbReference type="Rhea" id="RHEA:42713"/>
    </physiologicalReaction>
</comment>
<evidence type="ECO:0000256" key="17">
    <source>
        <dbReference type="SAM" id="MobiDB-lite"/>
    </source>
</evidence>
<reference evidence="21" key="1">
    <citation type="submission" date="2020-09" db="EMBL/GenBank/DDBJ databases">
        <authorList>
            <person name="Kikuchi T."/>
        </authorList>
    </citation>
    <scope>NUCLEOTIDE SEQUENCE</scope>
    <source>
        <strain evidence="21">SH1</strain>
    </source>
</reference>
<name>A0A811LCU0_9BILA</name>
<dbReference type="GO" id="GO:0008270">
    <property type="term" value="F:zinc ion binding"/>
    <property type="evidence" value="ECO:0007669"/>
    <property type="project" value="InterPro"/>
</dbReference>
<comment type="similarity">
    <text evidence="15">Belongs to the class I-like SAM-binding methyltransferase superfamily. RNA M5U methyltransferase family.</text>
</comment>
<feature type="domain" description="Aminopeptidase N-like N-terminal" evidence="20">
    <location>
        <begin position="62"/>
        <end position="263"/>
    </location>
</feature>
<dbReference type="EC" id="2.1.1.35" evidence="10"/>
<dbReference type="PROSITE" id="PS01230">
    <property type="entry name" value="TRMA_1"/>
    <property type="match status" value="1"/>
</dbReference>
<dbReference type="GO" id="GO:0006396">
    <property type="term" value="P:RNA processing"/>
    <property type="evidence" value="ECO:0007669"/>
    <property type="project" value="InterPro"/>
</dbReference>
<feature type="binding site" evidence="13">
    <location>
        <position position="393"/>
    </location>
    <ligand>
        <name>Zn(2+)</name>
        <dbReference type="ChEBI" id="CHEBI:29105"/>
        <note>catalytic</note>
    </ligand>
</feature>
<keyword evidence="4 15" id="KW-0808">Transferase</keyword>
<evidence type="ECO:0000256" key="15">
    <source>
        <dbReference type="PROSITE-ProRule" id="PRU01024"/>
    </source>
</evidence>
<keyword evidence="18" id="KW-1133">Transmembrane helix</keyword>
<dbReference type="Pfam" id="PF05958">
    <property type="entry name" value="tRNA_U5-meth_tr"/>
    <property type="match status" value="1"/>
</dbReference>
<dbReference type="Gene3D" id="1.10.390.10">
    <property type="entry name" value="Neutral Protease Domain 2"/>
    <property type="match status" value="1"/>
</dbReference>
<dbReference type="InterPro" id="IPR001930">
    <property type="entry name" value="Peptidase_M1"/>
</dbReference>
<evidence type="ECO:0000313" key="22">
    <source>
        <dbReference type="Proteomes" id="UP000614601"/>
    </source>
</evidence>
<keyword evidence="5 15" id="KW-0949">S-adenosyl-L-methionine</keyword>
<dbReference type="PROSITE" id="PS51687">
    <property type="entry name" value="SAM_MT_RNA_M5U"/>
    <property type="match status" value="1"/>
</dbReference>
<keyword evidence="7" id="KW-0378">Hydrolase</keyword>
<dbReference type="Gene3D" id="2.60.40.1730">
    <property type="entry name" value="tricorn interacting facor f3 domain"/>
    <property type="match status" value="1"/>
</dbReference>
<keyword evidence="22" id="KW-1185">Reference proteome</keyword>
<evidence type="ECO:0000256" key="6">
    <source>
        <dbReference type="ARBA" id="ARBA00022723"/>
    </source>
</evidence>
<keyword evidence="18" id="KW-0472">Membrane</keyword>
<dbReference type="Proteomes" id="UP000614601">
    <property type="component" value="Unassembled WGS sequence"/>
</dbReference>
<feature type="transmembrane region" description="Helical" evidence="18">
    <location>
        <begin position="16"/>
        <end position="40"/>
    </location>
</feature>
<keyword evidence="3" id="KW-0645">Protease</keyword>
<dbReference type="PANTHER" id="PTHR45904:SF2">
    <property type="entry name" value="TRNA (URACIL-5-)-METHYLTRANSFERASE HOMOLOG A"/>
    <property type="match status" value="1"/>
</dbReference>
<evidence type="ECO:0000256" key="14">
    <source>
        <dbReference type="PIRSR" id="PIRSR634016-4"/>
    </source>
</evidence>
<feature type="binding site" evidence="15">
    <location>
        <position position="1351"/>
    </location>
    <ligand>
        <name>S-adenosyl-L-methionine</name>
        <dbReference type="ChEBI" id="CHEBI:59789"/>
    </ligand>
</feature>
<comment type="caution">
    <text evidence="21">The sequence shown here is derived from an EMBL/GenBank/DDBJ whole genome shotgun (WGS) entry which is preliminary data.</text>
</comment>